<evidence type="ECO:0000313" key="1">
    <source>
        <dbReference type="EMBL" id="QJB37267.1"/>
    </source>
</evidence>
<gene>
    <name evidence="1" type="ORF">HF324_05140</name>
</gene>
<dbReference type="Proteomes" id="UP000503144">
    <property type="component" value="Chromosome"/>
</dbReference>
<dbReference type="PANTHER" id="PTHR33361">
    <property type="entry name" value="GLR0591 PROTEIN"/>
    <property type="match status" value="1"/>
</dbReference>
<dbReference type="EMBL" id="CP051204">
    <property type="protein sequence ID" value="QJB37267.1"/>
    <property type="molecule type" value="Genomic_DNA"/>
</dbReference>
<dbReference type="Pfam" id="PF05960">
    <property type="entry name" value="DUF885"/>
    <property type="match status" value="1"/>
</dbReference>
<sequence>MGALNNEIHRAIRLVLDVAIHTGKMTREEAIGYMMANEAVSKAIATAEVERYMAMPGQALSYKAGEIRLKALRDKLAAQLGDRFSLRDFHDALLAYGDMPLQVLEKYMNDRAARYINRSVLSSFPGNRRHKQR</sequence>
<dbReference type="InterPro" id="IPR010281">
    <property type="entry name" value="DUF885"/>
</dbReference>
<keyword evidence="2" id="KW-1185">Reference proteome</keyword>
<reference evidence="2" key="1">
    <citation type="submission" date="2020-04" db="EMBL/GenBank/DDBJ databases">
        <authorList>
            <person name="Kittiwongwattana C."/>
        </authorList>
    </citation>
    <scope>NUCLEOTIDE SEQUENCE [LARGE SCALE GENOMIC DNA]</scope>
    <source>
        <strain evidence="2">1303</strain>
    </source>
</reference>
<organism evidence="1 2">
    <name type="scientific">Chitinophaga oryzae</name>
    <dbReference type="NCBI Taxonomy" id="2725414"/>
    <lineage>
        <taxon>Bacteria</taxon>
        <taxon>Pseudomonadati</taxon>
        <taxon>Bacteroidota</taxon>
        <taxon>Chitinophagia</taxon>
        <taxon>Chitinophagales</taxon>
        <taxon>Chitinophagaceae</taxon>
        <taxon>Chitinophaga</taxon>
    </lineage>
</organism>
<proteinExistence type="predicted"/>
<protein>
    <submittedName>
        <fullName evidence="1">DUF885 family protein</fullName>
    </submittedName>
</protein>
<accession>A0ABX6LBE4</accession>
<evidence type="ECO:0000313" key="2">
    <source>
        <dbReference type="Proteomes" id="UP000503144"/>
    </source>
</evidence>
<dbReference type="PANTHER" id="PTHR33361:SF16">
    <property type="entry name" value="DUF885 DOMAIN-CONTAINING PROTEIN"/>
    <property type="match status" value="1"/>
</dbReference>
<reference evidence="1 2" key="2">
    <citation type="submission" date="2020-09" db="EMBL/GenBank/DDBJ databases">
        <authorList>
            <person name="Kittiwongwattana C."/>
        </authorList>
    </citation>
    <scope>NUCLEOTIDE SEQUENCE [LARGE SCALE GENOMIC DNA]</scope>
    <source>
        <strain evidence="1 2">1303</strain>
    </source>
</reference>
<name>A0ABX6LBE4_9BACT</name>